<dbReference type="PANTHER" id="PTHR43157:SF31">
    <property type="entry name" value="PHOSPHATIDYLINOSITOL-GLYCAN BIOSYNTHESIS CLASS F PROTEIN"/>
    <property type="match status" value="1"/>
</dbReference>
<evidence type="ECO:0000313" key="3">
    <source>
        <dbReference type="EMBL" id="MFC7317922.1"/>
    </source>
</evidence>
<dbReference type="EMBL" id="JBHTBF010000002">
    <property type="protein sequence ID" value="MFC7317922.1"/>
    <property type="molecule type" value="Genomic_DNA"/>
</dbReference>
<protein>
    <submittedName>
        <fullName evidence="3">Oxidoreductase</fullName>
    </submittedName>
</protein>
<accession>A0ABD6ACK2</accession>
<dbReference type="PANTHER" id="PTHR43157">
    <property type="entry name" value="PHOSPHATIDYLINOSITOL-GLYCAN BIOSYNTHESIS CLASS F PROTEIN-RELATED"/>
    <property type="match status" value="1"/>
</dbReference>
<evidence type="ECO:0000313" key="4">
    <source>
        <dbReference type="Proteomes" id="UP001596547"/>
    </source>
</evidence>
<dbReference type="Pfam" id="PF00106">
    <property type="entry name" value="adh_short"/>
    <property type="match status" value="1"/>
</dbReference>
<dbReference type="InterPro" id="IPR002347">
    <property type="entry name" value="SDR_fam"/>
</dbReference>
<name>A0ABD6ACK2_9EURY</name>
<dbReference type="AlphaFoldDB" id="A0ABD6ACK2"/>
<dbReference type="GeneID" id="79315395"/>
<keyword evidence="1" id="KW-0560">Oxidoreductase</keyword>
<dbReference type="InterPro" id="IPR036291">
    <property type="entry name" value="NAD(P)-bd_dom_sf"/>
</dbReference>
<proteinExistence type="predicted"/>
<sequence length="323" mass="34879">MATNDWTADRLPDQSGKTAVVTGANGGLGYRVTRELAARGATVAMACRSEERGERARRRVRAAFPDADLDLLTLDLADLDSVRAFAGAFREAHDDLHVLVNNAGVMHTPYRRTADGFELQFGVNHLGHFALTGLLLDRLAATDGTTRVVTVSSLLHGRGTLRLDTPDEESYDRYEAYAGSKLANLLFAYELQRRFEAADLDALSLAAHPGWAATGLQRAGPEMEGNRLRARLMDLGNALFAQSAARGALPILYAAAGSPVEGGAFYGPRGPGPLQYQGPPDRVTSNAKSHDRTAARQLWIASENLTGVRYDFEGAKEAERAAR</sequence>
<evidence type="ECO:0000256" key="2">
    <source>
        <dbReference type="SAM" id="MobiDB-lite"/>
    </source>
</evidence>
<organism evidence="3 4">
    <name type="scientific">Halomarina halobia</name>
    <dbReference type="NCBI Taxonomy" id="3033386"/>
    <lineage>
        <taxon>Archaea</taxon>
        <taxon>Methanobacteriati</taxon>
        <taxon>Methanobacteriota</taxon>
        <taxon>Stenosarchaea group</taxon>
        <taxon>Halobacteria</taxon>
        <taxon>Halobacteriales</taxon>
        <taxon>Natronomonadaceae</taxon>
        <taxon>Halomarina</taxon>
    </lineage>
</organism>
<dbReference type="NCBIfam" id="NF004846">
    <property type="entry name" value="PRK06197.1"/>
    <property type="match status" value="1"/>
</dbReference>
<dbReference type="Proteomes" id="UP001596547">
    <property type="component" value="Unassembled WGS sequence"/>
</dbReference>
<dbReference type="GO" id="GO:0016491">
    <property type="term" value="F:oxidoreductase activity"/>
    <property type="evidence" value="ECO:0007669"/>
    <property type="project" value="UniProtKB-KW"/>
</dbReference>
<comment type="caution">
    <text evidence="3">The sequence shown here is derived from an EMBL/GenBank/DDBJ whole genome shotgun (WGS) entry which is preliminary data.</text>
</comment>
<dbReference type="PRINTS" id="PR00081">
    <property type="entry name" value="GDHRDH"/>
</dbReference>
<gene>
    <name evidence="3" type="ORF">ACFQPE_14135</name>
</gene>
<feature type="region of interest" description="Disordered" evidence="2">
    <location>
        <begin position="268"/>
        <end position="290"/>
    </location>
</feature>
<dbReference type="Gene3D" id="3.40.50.720">
    <property type="entry name" value="NAD(P)-binding Rossmann-like Domain"/>
    <property type="match status" value="1"/>
</dbReference>
<keyword evidence="4" id="KW-1185">Reference proteome</keyword>
<reference evidence="3 4" key="1">
    <citation type="journal article" date="2019" name="Int. J. Syst. Evol. Microbiol.">
        <title>The Global Catalogue of Microorganisms (GCM) 10K type strain sequencing project: providing services to taxonomists for standard genome sequencing and annotation.</title>
        <authorList>
            <consortium name="The Broad Institute Genomics Platform"/>
            <consortium name="The Broad Institute Genome Sequencing Center for Infectious Disease"/>
            <person name="Wu L."/>
            <person name="Ma J."/>
        </authorList>
    </citation>
    <scope>NUCLEOTIDE SEQUENCE [LARGE SCALE GENOMIC DNA]</scope>
    <source>
        <strain evidence="3 4">PSR21</strain>
    </source>
</reference>
<dbReference type="SUPFAM" id="SSF51735">
    <property type="entry name" value="NAD(P)-binding Rossmann-fold domains"/>
    <property type="match status" value="1"/>
</dbReference>
<dbReference type="RefSeq" id="WP_276302842.1">
    <property type="nucleotide sequence ID" value="NZ_CP119992.1"/>
</dbReference>
<evidence type="ECO:0000256" key="1">
    <source>
        <dbReference type="ARBA" id="ARBA00023002"/>
    </source>
</evidence>